<dbReference type="PANTHER" id="PTHR11735:SF6">
    <property type="entry name" value="TRNA N6-ADENOSINE THREONYLCARBAMOYLTRANSFERASE, MITOCHONDRIAL"/>
    <property type="match status" value="1"/>
</dbReference>
<evidence type="ECO:0000256" key="5">
    <source>
        <dbReference type="ARBA" id="ARBA00023315"/>
    </source>
</evidence>
<protein>
    <recommendedName>
        <fullName evidence="1">N(6)-L-threonylcarbamoyladenine synthase</fullName>
        <ecNumber evidence="1">2.3.1.234</ecNumber>
    </recommendedName>
</protein>
<dbReference type="PANTHER" id="PTHR11735">
    <property type="entry name" value="TRNA N6-ADENOSINE THREONYLCARBAMOYLTRANSFERASE"/>
    <property type="match status" value="1"/>
</dbReference>
<sequence>MFTKCKLRLSNCTYLSNHLRKINKLVLGIESTFNDTAAAVVDQNGSVLGELCYTQDEEHVVNQGVDTRVSQKIHAKLLPNIVNEVMKKSQVSFQDLSAIATATKPGSPFSLRAGLEFSQKLVAETRLPFIPVHHMESHLLTARLNQNIPFPFLTLLASGGHCIICVTQGLGQHLILGYSLDEPPGAVFDKVAREMKIAERSGEFRLNTGADVEKLAIHGDRKQMPLKIPMLNVQNCSMSFSGLQTQTLRLIKHSSEDEYANIAASFQFTLTSHIMKRLHRAILYSKQEKLLSDQKPTLVASGGVMCNSYIRKALQNLCNITDMNLVCPPPKLCSDNGIMIAWTGMEYLLAGKGISEDPQKERFHTRYRNFSQIKLILGDY</sequence>
<dbReference type="NCBIfam" id="TIGR00329">
    <property type="entry name" value="gcp_kae1"/>
    <property type="match status" value="1"/>
</dbReference>
<dbReference type="InterPro" id="IPR043129">
    <property type="entry name" value="ATPase_NBD"/>
</dbReference>
<dbReference type="GO" id="GO:0008033">
    <property type="term" value="P:tRNA processing"/>
    <property type="evidence" value="ECO:0007669"/>
    <property type="project" value="UniProtKB-KW"/>
</dbReference>
<reference evidence="8" key="1">
    <citation type="submission" date="2020-04" db="EMBL/GenBank/DDBJ databases">
        <authorList>
            <person name="Neveu A P."/>
        </authorList>
    </citation>
    <scope>NUCLEOTIDE SEQUENCE</scope>
    <source>
        <tissue evidence="8">Whole embryo</tissue>
    </source>
</reference>
<evidence type="ECO:0000256" key="2">
    <source>
        <dbReference type="ARBA" id="ARBA00022679"/>
    </source>
</evidence>
<dbReference type="CDD" id="cd24134">
    <property type="entry name" value="ASKHA_NBD_OSGEPL1_QRI7_euk"/>
    <property type="match status" value="1"/>
</dbReference>
<keyword evidence="3" id="KW-0819">tRNA processing</keyword>
<keyword evidence="5" id="KW-0012">Acyltransferase</keyword>
<comment type="catalytic activity">
    <reaction evidence="6">
        <text>L-threonylcarbamoyladenylate + adenosine(37) in tRNA = N(6)-L-threonylcarbamoyladenosine(37) in tRNA + AMP + H(+)</text>
        <dbReference type="Rhea" id="RHEA:37059"/>
        <dbReference type="Rhea" id="RHEA-COMP:10162"/>
        <dbReference type="Rhea" id="RHEA-COMP:10163"/>
        <dbReference type="ChEBI" id="CHEBI:15378"/>
        <dbReference type="ChEBI" id="CHEBI:73682"/>
        <dbReference type="ChEBI" id="CHEBI:74411"/>
        <dbReference type="ChEBI" id="CHEBI:74418"/>
        <dbReference type="ChEBI" id="CHEBI:456215"/>
        <dbReference type="EC" id="2.3.1.234"/>
    </reaction>
</comment>
<name>A0A6F9DN81_9ASCI</name>
<evidence type="ECO:0000256" key="3">
    <source>
        <dbReference type="ARBA" id="ARBA00022694"/>
    </source>
</evidence>
<evidence type="ECO:0000313" key="8">
    <source>
        <dbReference type="EMBL" id="CAB3264589.1"/>
    </source>
</evidence>
<dbReference type="InterPro" id="IPR017861">
    <property type="entry name" value="KAE1/TsaD"/>
</dbReference>
<evidence type="ECO:0000256" key="1">
    <source>
        <dbReference type="ARBA" id="ARBA00012156"/>
    </source>
</evidence>
<proteinExistence type="evidence at transcript level"/>
<dbReference type="InterPro" id="IPR000905">
    <property type="entry name" value="Gcp-like_dom"/>
</dbReference>
<accession>A0A6F9DN81</accession>
<dbReference type="EMBL" id="LR788727">
    <property type="protein sequence ID" value="CAB3264589.1"/>
    <property type="molecule type" value="mRNA"/>
</dbReference>
<keyword evidence="2 8" id="KW-0808">Transferase</keyword>
<evidence type="ECO:0000256" key="6">
    <source>
        <dbReference type="ARBA" id="ARBA00048117"/>
    </source>
</evidence>
<keyword evidence="4" id="KW-0479">Metal-binding</keyword>
<dbReference type="EC" id="2.3.1.234" evidence="1"/>
<dbReference type="GO" id="GO:0005739">
    <property type="term" value="C:mitochondrion"/>
    <property type="evidence" value="ECO:0007669"/>
    <property type="project" value="TreeGrafter"/>
</dbReference>
<feature type="domain" description="Gcp-like" evidence="7">
    <location>
        <begin position="47"/>
        <end position="342"/>
    </location>
</feature>
<dbReference type="GO" id="GO:0061711">
    <property type="term" value="F:tRNA N(6)-L-threonylcarbamoyladenine synthase activity"/>
    <property type="evidence" value="ECO:0007669"/>
    <property type="project" value="UniProtKB-EC"/>
</dbReference>
<dbReference type="Pfam" id="PF00814">
    <property type="entry name" value="TsaD"/>
    <property type="match status" value="1"/>
</dbReference>
<organism evidence="8">
    <name type="scientific">Phallusia mammillata</name>
    <dbReference type="NCBI Taxonomy" id="59560"/>
    <lineage>
        <taxon>Eukaryota</taxon>
        <taxon>Metazoa</taxon>
        <taxon>Chordata</taxon>
        <taxon>Tunicata</taxon>
        <taxon>Ascidiacea</taxon>
        <taxon>Phlebobranchia</taxon>
        <taxon>Ascidiidae</taxon>
        <taxon>Phallusia</taxon>
    </lineage>
</organism>
<evidence type="ECO:0000259" key="7">
    <source>
        <dbReference type="Pfam" id="PF00814"/>
    </source>
</evidence>
<gene>
    <name evidence="8" type="primary">Osgepl1-002</name>
</gene>
<dbReference type="SUPFAM" id="SSF53067">
    <property type="entry name" value="Actin-like ATPase domain"/>
    <property type="match status" value="1"/>
</dbReference>
<evidence type="ECO:0000256" key="4">
    <source>
        <dbReference type="ARBA" id="ARBA00022723"/>
    </source>
</evidence>
<dbReference type="PRINTS" id="PR00789">
    <property type="entry name" value="OSIALOPTASE"/>
</dbReference>
<dbReference type="AlphaFoldDB" id="A0A6F9DN81"/>
<dbReference type="GO" id="GO:0046872">
    <property type="term" value="F:metal ion binding"/>
    <property type="evidence" value="ECO:0007669"/>
    <property type="project" value="UniProtKB-KW"/>
</dbReference>
<dbReference type="Gene3D" id="3.30.420.40">
    <property type="match status" value="2"/>
</dbReference>